<keyword evidence="3 6" id="KW-0812">Transmembrane</keyword>
<dbReference type="EMBL" id="VOHW01000007">
    <property type="protein sequence ID" value="TWV60945.1"/>
    <property type="molecule type" value="Genomic_DNA"/>
</dbReference>
<dbReference type="Pfam" id="PF01943">
    <property type="entry name" value="Polysacc_synt"/>
    <property type="match status" value="1"/>
</dbReference>
<feature type="transmembrane region" description="Helical" evidence="6">
    <location>
        <begin position="322"/>
        <end position="345"/>
    </location>
</feature>
<name>A0A5C6KES7_PARDI</name>
<dbReference type="GO" id="GO:0005886">
    <property type="term" value="C:plasma membrane"/>
    <property type="evidence" value="ECO:0007669"/>
    <property type="project" value="UniProtKB-SubCell"/>
</dbReference>
<accession>A0A5C6KES7</accession>
<evidence type="ECO:0000256" key="5">
    <source>
        <dbReference type="ARBA" id="ARBA00023136"/>
    </source>
</evidence>
<feature type="transmembrane region" description="Helical" evidence="6">
    <location>
        <begin position="214"/>
        <end position="237"/>
    </location>
</feature>
<dbReference type="RefSeq" id="WP_009276585.1">
    <property type="nucleotide sequence ID" value="NZ_CAXSUO010000007.1"/>
</dbReference>
<reference evidence="8 9" key="2">
    <citation type="submission" date="2019-07" db="EMBL/GenBank/DDBJ databases">
        <title>Genome sequencing of Parabacteroides distasonis iSURF_7.</title>
        <authorList>
            <person name="Degefu H.N."/>
            <person name="Ruoff K.L."/>
            <person name="Price C.E."/>
            <person name="Valls R.A."/>
            <person name="O'Toole G.A."/>
        </authorList>
    </citation>
    <scope>NUCLEOTIDE SEQUENCE [LARGE SCALE GENOMIC DNA]</scope>
    <source>
        <strain evidence="8 9">CFPLTA003_1B</strain>
    </source>
</reference>
<feature type="transmembrane region" description="Helical" evidence="6">
    <location>
        <begin position="383"/>
        <end position="405"/>
    </location>
</feature>
<feature type="transmembrane region" description="Helical" evidence="6">
    <location>
        <begin position="417"/>
        <end position="436"/>
    </location>
</feature>
<comment type="caution">
    <text evidence="8">The sequence shown here is derived from an EMBL/GenBank/DDBJ whole genome shotgun (WGS) entry which is preliminary data.</text>
</comment>
<dbReference type="Proteomes" id="UP000461276">
    <property type="component" value="Unassembled WGS sequence"/>
</dbReference>
<feature type="transmembrane region" description="Helical" evidence="6">
    <location>
        <begin position="12"/>
        <end position="30"/>
    </location>
</feature>
<evidence type="ECO:0000313" key="8">
    <source>
        <dbReference type="EMBL" id="TWV60945.1"/>
    </source>
</evidence>
<dbReference type="Proteomes" id="UP000315827">
    <property type="component" value="Unassembled WGS sequence"/>
</dbReference>
<feature type="transmembrane region" description="Helical" evidence="6">
    <location>
        <begin position="113"/>
        <end position="134"/>
    </location>
</feature>
<sequence length="482" mass="53376">MPSLKTNVALNFLNTVTGIVFPVITFPYAARVLLPEGIGAVNFLQSIVAYIVLLTSLGIPMYAVREVAKYRDDVAIRNRITVEILLLSVILCLFGYVAVAVLGIYVPQISAQLGVFYALSLTILFTSLGVNWFYQAVEDFKFITIRALCFRMLAALGLFLFVRDKDDLLIYAFVLVGSTVGNNLINFIHLRKWIPFHSITWAELRIWRHLRPSLRIFVFNLVTSIYLNLNTVMLGFMRGDDAVGFYTAGNKLSHVVLSVVASLGVVLLPRCSNLIETGQMEAFSKVTSKSYRLVVGLSLPCIVGLIVLAIPVIRIFCGDEFLAAVPVLCWTAPIILFIGLSNVIGLQILYPMGKESIVIWSTVGGAVLNFLLNLLLIPSLGAVGAAISTFGAELIVLLIQIVVGRRYLSIRLFERDYLNYLHASVLMAFALCGLSLLISNSWLLITASVMVGAFSYAGFLWFKRDILFLEIFSFATKLIKNK</sequence>
<protein>
    <submittedName>
        <fullName evidence="7 8">Flippase</fullName>
    </submittedName>
</protein>
<evidence type="ECO:0000313" key="9">
    <source>
        <dbReference type="Proteomes" id="UP000315827"/>
    </source>
</evidence>
<comment type="subcellular location">
    <subcellularLocation>
        <location evidence="1">Cell membrane</location>
        <topology evidence="1">Multi-pass membrane protein</topology>
    </subcellularLocation>
</comment>
<evidence type="ECO:0000256" key="1">
    <source>
        <dbReference type="ARBA" id="ARBA00004651"/>
    </source>
</evidence>
<evidence type="ECO:0000313" key="10">
    <source>
        <dbReference type="Proteomes" id="UP000461276"/>
    </source>
</evidence>
<evidence type="ECO:0000256" key="6">
    <source>
        <dbReference type="SAM" id="Phobius"/>
    </source>
</evidence>
<dbReference type="CDD" id="cd13128">
    <property type="entry name" value="MATE_Wzx_like"/>
    <property type="match status" value="1"/>
</dbReference>
<dbReference type="EMBL" id="WKMY01000014">
    <property type="protein sequence ID" value="MRY94930.1"/>
    <property type="molecule type" value="Genomic_DNA"/>
</dbReference>
<evidence type="ECO:0000256" key="4">
    <source>
        <dbReference type="ARBA" id="ARBA00022989"/>
    </source>
</evidence>
<keyword evidence="4 6" id="KW-1133">Transmembrane helix</keyword>
<reference evidence="7 10" key="1">
    <citation type="journal article" date="2019" name="Nat. Med.">
        <title>A library of human gut bacterial isolates paired with longitudinal multiomics data enables mechanistic microbiome research.</title>
        <authorList>
            <person name="Poyet M."/>
            <person name="Groussin M."/>
            <person name="Gibbons S.M."/>
            <person name="Avila-Pacheco J."/>
            <person name="Jiang X."/>
            <person name="Kearney S.M."/>
            <person name="Perrotta A.R."/>
            <person name="Berdy B."/>
            <person name="Zhao S."/>
            <person name="Lieberman T.D."/>
            <person name="Swanson P.K."/>
            <person name="Smith M."/>
            <person name="Roesemann S."/>
            <person name="Alexander J.E."/>
            <person name="Rich S.A."/>
            <person name="Livny J."/>
            <person name="Vlamakis H."/>
            <person name="Clish C."/>
            <person name="Bullock K."/>
            <person name="Deik A."/>
            <person name="Scott J."/>
            <person name="Pierce K.A."/>
            <person name="Xavier R.J."/>
            <person name="Alm E.J."/>
        </authorList>
    </citation>
    <scope>NUCLEOTIDE SEQUENCE [LARGE SCALE GENOMIC DNA]</scope>
    <source>
        <strain evidence="7 10">BIOML-A9</strain>
    </source>
</reference>
<evidence type="ECO:0000256" key="2">
    <source>
        <dbReference type="ARBA" id="ARBA00022475"/>
    </source>
</evidence>
<feature type="transmembrane region" description="Helical" evidence="6">
    <location>
        <begin position="442"/>
        <end position="462"/>
    </location>
</feature>
<feature type="transmembrane region" description="Helical" evidence="6">
    <location>
        <begin position="84"/>
        <end position="107"/>
    </location>
</feature>
<feature type="transmembrane region" description="Helical" evidence="6">
    <location>
        <begin position="42"/>
        <end position="64"/>
    </location>
</feature>
<evidence type="ECO:0000313" key="7">
    <source>
        <dbReference type="EMBL" id="MRY94930.1"/>
    </source>
</evidence>
<organism evidence="8 9">
    <name type="scientific">Parabacteroides distasonis</name>
    <dbReference type="NCBI Taxonomy" id="823"/>
    <lineage>
        <taxon>Bacteria</taxon>
        <taxon>Pseudomonadati</taxon>
        <taxon>Bacteroidota</taxon>
        <taxon>Bacteroidia</taxon>
        <taxon>Bacteroidales</taxon>
        <taxon>Tannerellaceae</taxon>
        <taxon>Parabacteroides</taxon>
    </lineage>
</organism>
<gene>
    <name evidence="8" type="ORF">FSA05_12250</name>
    <name evidence="7" type="ORF">GKD67_17180</name>
</gene>
<dbReference type="AlphaFoldDB" id="A0A5C6KES7"/>
<keyword evidence="5 6" id="KW-0472">Membrane</keyword>
<keyword evidence="2" id="KW-1003">Cell membrane</keyword>
<dbReference type="InterPro" id="IPR002797">
    <property type="entry name" value="Polysacc_synth"/>
</dbReference>
<proteinExistence type="predicted"/>
<feature type="transmembrane region" description="Helical" evidence="6">
    <location>
        <begin position="357"/>
        <end position="377"/>
    </location>
</feature>
<feature type="transmembrane region" description="Helical" evidence="6">
    <location>
        <begin position="168"/>
        <end position="188"/>
    </location>
</feature>
<dbReference type="PANTHER" id="PTHR30250:SF11">
    <property type="entry name" value="O-ANTIGEN TRANSPORTER-RELATED"/>
    <property type="match status" value="1"/>
</dbReference>
<feature type="transmembrane region" description="Helical" evidence="6">
    <location>
        <begin position="252"/>
        <end position="272"/>
    </location>
</feature>
<evidence type="ECO:0000256" key="3">
    <source>
        <dbReference type="ARBA" id="ARBA00022692"/>
    </source>
</evidence>
<feature type="transmembrane region" description="Helical" evidence="6">
    <location>
        <begin position="293"/>
        <end position="316"/>
    </location>
</feature>
<dbReference type="PANTHER" id="PTHR30250">
    <property type="entry name" value="PST FAMILY PREDICTED COLANIC ACID TRANSPORTER"/>
    <property type="match status" value="1"/>
</dbReference>
<dbReference type="InterPro" id="IPR050833">
    <property type="entry name" value="Poly_Biosynth_Transport"/>
</dbReference>
<feature type="transmembrane region" description="Helical" evidence="6">
    <location>
        <begin position="143"/>
        <end position="162"/>
    </location>
</feature>